<accession>A0A4Q7CLW2</accession>
<evidence type="ECO:0000256" key="5">
    <source>
        <dbReference type="ARBA" id="ARBA00022989"/>
    </source>
</evidence>
<feature type="transmembrane region" description="Helical" evidence="7">
    <location>
        <begin position="39"/>
        <end position="64"/>
    </location>
</feature>
<comment type="similarity">
    <text evidence="2">Belongs to the EamA transporter family.</text>
</comment>
<dbReference type="GO" id="GO:0005886">
    <property type="term" value="C:plasma membrane"/>
    <property type="evidence" value="ECO:0007669"/>
    <property type="project" value="UniProtKB-SubCell"/>
</dbReference>
<sequence length="300" mass="33277">MAHRNQKRWPGFVLVIVGAIFWGVGGTVSQWLFENKHLPVTWFVGVRLLVSGLLLILTSFFLEGKKTITIWTDKKAVIKLIVYSLLGMLGVQYCFMATIHYGNAAVATLLQYLGPVIIILYLVATKVINFKWKEGIAVTLALGGTFLLLTNGSLATLSVPMPAIVWGLMSAFAMAFYTIYPVQLLAKWGTVNVVGWAMFIAGIFLNFLHPIWQVDTSNWDLKVLIYIFISVILGTMFAFWLFISSLNYLYPQEASVLGTIEPLTAILLSVVWLGVSFGIWQVAGVGCIVLMVIFLAVVKD</sequence>
<feature type="transmembrane region" description="Helical" evidence="7">
    <location>
        <begin position="279"/>
        <end position="298"/>
    </location>
</feature>
<keyword evidence="4 7" id="KW-0812">Transmembrane</keyword>
<feature type="transmembrane region" description="Helical" evidence="7">
    <location>
        <begin position="255"/>
        <end position="273"/>
    </location>
</feature>
<feature type="transmembrane region" description="Helical" evidence="7">
    <location>
        <begin position="136"/>
        <end position="157"/>
    </location>
</feature>
<dbReference type="RefSeq" id="WP_070705017.1">
    <property type="nucleotide sequence ID" value="NZ_CP018776.1"/>
</dbReference>
<keyword evidence="3" id="KW-1003">Cell membrane</keyword>
<feature type="transmembrane region" description="Helical" evidence="7">
    <location>
        <begin position="193"/>
        <end position="212"/>
    </location>
</feature>
<gene>
    <name evidence="9" type="ORF">EIG99_13300</name>
</gene>
<feature type="transmembrane region" description="Helical" evidence="7">
    <location>
        <begin position="76"/>
        <end position="99"/>
    </location>
</feature>
<proteinExistence type="inferred from homology"/>
<evidence type="ECO:0000313" key="10">
    <source>
        <dbReference type="Proteomes" id="UP000293854"/>
    </source>
</evidence>
<feature type="transmembrane region" description="Helical" evidence="7">
    <location>
        <begin position="224"/>
        <end position="243"/>
    </location>
</feature>
<feature type="transmembrane region" description="Helical" evidence="7">
    <location>
        <begin position="163"/>
        <end position="186"/>
    </location>
</feature>
<comment type="caution">
    <text evidence="9">The sequence shown here is derived from an EMBL/GenBank/DDBJ whole genome shotgun (WGS) entry which is preliminary data.</text>
</comment>
<evidence type="ECO:0000256" key="3">
    <source>
        <dbReference type="ARBA" id="ARBA00022475"/>
    </source>
</evidence>
<evidence type="ECO:0000256" key="2">
    <source>
        <dbReference type="ARBA" id="ARBA00007362"/>
    </source>
</evidence>
<organism evidence="9 10">
    <name type="scientific">Staphylococcus condimenti</name>
    <dbReference type="NCBI Taxonomy" id="70255"/>
    <lineage>
        <taxon>Bacteria</taxon>
        <taxon>Bacillati</taxon>
        <taxon>Bacillota</taxon>
        <taxon>Bacilli</taxon>
        <taxon>Bacillales</taxon>
        <taxon>Staphylococcaceae</taxon>
        <taxon>Staphylococcus</taxon>
    </lineage>
</organism>
<evidence type="ECO:0000259" key="8">
    <source>
        <dbReference type="Pfam" id="PF00892"/>
    </source>
</evidence>
<evidence type="ECO:0000256" key="4">
    <source>
        <dbReference type="ARBA" id="ARBA00022692"/>
    </source>
</evidence>
<dbReference type="SUPFAM" id="SSF103481">
    <property type="entry name" value="Multidrug resistance efflux transporter EmrE"/>
    <property type="match status" value="2"/>
</dbReference>
<keyword evidence="5 7" id="KW-1133">Transmembrane helix</keyword>
<dbReference type="InterPro" id="IPR000620">
    <property type="entry name" value="EamA_dom"/>
</dbReference>
<keyword evidence="6 7" id="KW-0472">Membrane</keyword>
<evidence type="ECO:0000256" key="6">
    <source>
        <dbReference type="ARBA" id="ARBA00023136"/>
    </source>
</evidence>
<comment type="subcellular location">
    <subcellularLocation>
        <location evidence="1">Cell membrane</location>
        <topology evidence="1">Multi-pass membrane protein</topology>
    </subcellularLocation>
</comment>
<evidence type="ECO:0000313" key="9">
    <source>
        <dbReference type="EMBL" id="RZH99792.1"/>
    </source>
</evidence>
<feature type="domain" description="EamA" evidence="8">
    <location>
        <begin position="162"/>
        <end position="295"/>
    </location>
</feature>
<dbReference type="Pfam" id="PF00892">
    <property type="entry name" value="EamA"/>
    <property type="match status" value="2"/>
</dbReference>
<dbReference type="InterPro" id="IPR050638">
    <property type="entry name" value="AA-Vitamin_Transporters"/>
</dbReference>
<evidence type="ECO:0000256" key="1">
    <source>
        <dbReference type="ARBA" id="ARBA00004651"/>
    </source>
</evidence>
<feature type="transmembrane region" description="Helical" evidence="7">
    <location>
        <begin position="105"/>
        <end position="124"/>
    </location>
</feature>
<feature type="domain" description="EamA" evidence="8">
    <location>
        <begin position="10"/>
        <end position="149"/>
    </location>
</feature>
<reference evidence="9 10" key="1">
    <citation type="submission" date="2018-11" db="EMBL/GenBank/DDBJ databases">
        <title>Genomic profiling of Staphylococcus species from a Poultry farm system in KwaZulu-Natal, South Africa.</title>
        <authorList>
            <person name="Amoako D.G."/>
            <person name="Somboro A.M."/>
            <person name="Abia A.L.K."/>
            <person name="Bester L.A."/>
            <person name="Essack S.Y."/>
        </authorList>
    </citation>
    <scope>NUCLEOTIDE SEQUENCE [LARGE SCALE GENOMIC DNA]</scope>
    <source>
        <strain evidence="9 10">SA11</strain>
    </source>
</reference>
<dbReference type="EMBL" id="RQTE01000418">
    <property type="protein sequence ID" value="RZH99792.1"/>
    <property type="molecule type" value="Genomic_DNA"/>
</dbReference>
<dbReference type="Proteomes" id="UP000293854">
    <property type="component" value="Unassembled WGS sequence"/>
</dbReference>
<protein>
    <submittedName>
        <fullName evidence="9">EamA family transporter</fullName>
    </submittedName>
</protein>
<evidence type="ECO:0000256" key="7">
    <source>
        <dbReference type="SAM" id="Phobius"/>
    </source>
</evidence>
<feature type="transmembrane region" description="Helical" evidence="7">
    <location>
        <begin position="12"/>
        <end position="33"/>
    </location>
</feature>
<dbReference type="PANTHER" id="PTHR32322">
    <property type="entry name" value="INNER MEMBRANE TRANSPORTER"/>
    <property type="match status" value="1"/>
</dbReference>
<dbReference type="InterPro" id="IPR037185">
    <property type="entry name" value="EmrE-like"/>
</dbReference>
<dbReference type="PANTHER" id="PTHR32322:SF18">
    <property type="entry name" value="S-ADENOSYLMETHIONINE_S-ADENOSYLHOMOCYSTEINE TRANSPORTER"/>
    <property type="match status" value="1"/>
</dbReference>
<dbReference type="AlphaFoldDB" id="A0A4Q7CLW2"/>
<name>A0A4Q7CLW2_9STAP</name>